<keyword evidence="3" id="KW-1185">Reference proteome</keyword>
<dbReference type="EMBL" id="JBHSIM010000032">
    <property type="protein sequence ID" value="MFC4833670.1"/>
    <property type="molecule type" value="Genomic_DNA"/>
</dbReference>
<evidence type="ECO:0000256" key="1">
    <source>
        <dbReference type="SAM" id="MobiDB-lite"/>
    </source>
</evidence>
<reference evidence="3" key="1">
    <citation type="journal article" date="2019" name="Int. J. Syst. Evol. Microbiol.">
        <title>The Global Catalogue of Microorganisms (GCM) 10K type strain sequencing project: providing services to taxonomists for standard genome sequencing and annotation.</title>
        <authorList>
            <consortium name="The Broad Institute Genomics Platform"/>
            <consortium name="The Broad Institute Genome Sequencing Center for Infectious Disease"/>
            <person name="Wu L."/>
            <person name="Ma J."/>
        </authorList>
    </citation>
    <scope>NUCLEOTIDE SEQUENCE [LARGE SCALE GENOMIC DNA]</scope>
    <source>
        <strain evidence="3">CCUG 50347</strain>
    </source>
</reference>
<dbReference type="Proteomes" id="UP001595909">
    <property type="component" value="Unassembled WGS sequence"/>
</dbReference>
<gene>
    <name evidence="2" type="ORF">ACFPEL_14745</name>
</gene>
<accession>A0ABV9RIX5</accession>
<protein>
    <submittedName>
        <fullName evidence="2">Uncharacterized protein</fullName>
    </submittedName>
</protein>
<name>A0ABV9RIX5_9PSEU</name>
<comment type="caution">
    <text evidence="2">The sequence shown here is derived from an EMBL/GenBank/DDBJ whole genome shotgun (WGS) entry which is preliminary data.</text>
</comment>
<proteinExistence type="predicted"/>
<feature type="region of interest" description="Disordered" evidence="1">
    <location>
        <begin position="1"/>
        <end position="31"/>
    </location>
</feature>
<evidence type="ECO:0000313" key="2">
    <source>
        <dbReference type="EMBL" id="MFC4833670.1"/>
    </source>
</evidence>
<evidence type="ECO:0000313" key="3">
    <source>
        <dbReference type="Proteomes" id="UP001595909"/>
    </source>
</evidence>
<sequence length="41" mass="4140">MSSGTAPLTHRADTLTYRLSGPCPPGGGTPDIVARLSRTAG</sequence>
<organism evidence="2 3">
    <name type="scientific">Actinomycetospora chibensis</name>
    <dbReference type="NCBI Taxonomy" id="663606"/>
    <lineage>
        <taxon>Bacteria</taxon>
        <taxon>Bacillati</taxon>
        <taxon>Actinomycetota</taxon>
        <taxon>Actinomycetes</taxon>
        <taxon>Pseudonocardiales</taxon>
        <taxon>Pseudonocardiaceae</taxon>
        <taxon>Actinomycetospora</taxon>
    </lineage>
</organism>
<dbReference type="RefSeq" id="WP_274191706.1">
    <property type="nucleotide sequence ID" value="NZ_BAABHN010000032.1"/>
</dbReference>